<keyword evidence="3" id="KW-0812">Transmembrane</keyword>
<protein>
    <recommendedName>
        <fullName evidence="6">SPRY-associated domain-containing protein</fullName>
    </recommendedName>
</protein>
<evidence type="ECO:0000256" key="1">
    <source>
        <dbReference type="ARBA" id="ARBA00022614"/>
    </source>
</evidence>
<sequence length="200" mass="22289">MAVFTSTVCSTEFELFWTFYHFLLSLSVYLCFFLIFWSLFSSGVIFIFSFTLMVSLSDCWLTESSCASLASALKSNPHLTELDLSENQLQDSGVKLLSAGLESPNCRLKTLRLRRCRLSESSCASLASALKSNPHLTELDLSENQLQDSGVELLSAGLESPNCSLKTLRNFTECELETLLTEVEVCKNVLLGAKHETQEE</sequence>
<dbReference type="SMART" id="SM00368">
    <property type="entry name" value="LRR_RI"/>
    <property type="match status" value="4"/>
</dbReference>
<dbReference type="Pfam" id="PF13516">
    <property type="entry name" value="LRR_6"/>
    <property type="match status" value="2"/>
</dbReference>
<dbReference type="Gene3D" id="3.80.10.10">
    <property type="entry name" value="Ribonuclease Inhibitor"/>
    <property type="match status" value="1"/>
</dbReference>
<reference evidence="4" key="3">
    <citation type="submission" date="2025-09" db="UniProtKB">
        <authorList>
            <consortium name="Ensembl"/>
        </authorList>
    </citation>
    <scope>IDENTIFICATION</scope>
</reference>
<dbReference type="GeneTree" id="ENSGT01150000286911"/>
<dbReference type="SUPFAM" id="SSF52047">
    <property type="entry name" value="RNI-like"/>
    <property type="match status" value="1"/>
</dbReference>
<name>A0A667X3S9_9TELE</name>
<feature type="transmembrane region" description="Helical" evidence="3">
    <location>
        <begin position="20"/>
        <end position="48"/>
    </location>
</feature>
<organism evidence="4 5">
    <name type="scientific">Myripristis murdjan</name>
    <name type="common">pinecone soldierfish</name>
    <dbReference type="NCBI Taxonomy" id="586833"/>
    <lineage>
        <taxon>Eukaryota</taxon>
        <taxon>Metazoa</taxon>
        <taxon>Chordata</taxon>
        <taxon>Craniata</taxon>
        <taxon>Vertebrata</taxon>
        <taxon>Euteleostomi</taxon>
        <taxon>Actinopterygii</taxon>
        <taxon>Neopterygii</taxon>
        <taxon>Teleostei</taxon>
        <taxon>Neoteleostei</taxon>
        <taxon>Acanthomorphata</taxon>
        <taxon>Holocentriformes</taxon>
        <taxon>Holocentridae</taxon>
        <taxon>Myripristis</taxon>
    </lineage>
</organism>
<keyword evidence="3" id="KW-0472">Membrane</keyword>
<dbReference type="Ensembl" id="ENSMMDT00005003731.1">
    <property type="protein sequence ID" value="ENSMMDP00005003636.1"/>
    <property type="gene ID" value="ENSMMDG00005002019.1"/>
</dbReference>
<reference evidence="4" key="1">
    <citation type="submission" date="2019-06" db="EMBL/GenBank/DDBJ databases">
        <authorList>
            <consortium name="Wellcome Sanger Institute Data Sharing"/>
        </authorList>
    </citation>
    <scope>NUCLEOTIDE SEQUENCE [LARGE SCALE GENOMIC DNA]</scope>
</reference>
<dbReference type="PANTHER" id="PTHR24106">
    <property type="entry name" value="NACHT, LRR AND CARD DOMAINS-CONTAINING"/>
    <property type="match status" value="1"/>
</dbReference>
<evidence type="ECO:0000256" key="3">
    <source>
        <dbReference type="SAM" id="Phobius"/>
    </source>
</evidence>
<evidence type="ECO:0000313" key="5">
    <source>
        <dbReference type="Proteomes" id="UP000472263"/>
    </source>
</evidence>
<keyword evidence="2" id="KW-0677">Repeat</keyword>
<proteinExistence type="predicted"/>
<dbReference type="AlphaFoldDB" id="A0A667X3S9"/>
<dbReference type="Proteomes" id="UP000472263">
    <property type="component" value="Chromosome 12"/>
</dbReference>
<keyword evidence="5" id="KW-1185">Reference proteome</keyword>
<dbReference type="PRINTS" id="PR00019">
    <property type="entry name" value="LEURICHRPT"/>
</dbReference>
<reference evidence="4" key="2">
    <citation type="submission" date="2025-08" db="UniProtKB">
        <authorList>
            <consortium name="Ensembl"/>
        </authorList>
    </citation>
    <scope>IDENTIFICATION</scope>
</reference>
<keyword evidence="1" id="KW-0433">Leucine-rich repeat</keyword>
<dbReference type="InterPro" id="IPR001611">
    <property type="entry name" value="Leu-rich_rpt"/>
</dbReference>
<accession>A0A667X3S9</accession>
<evidence type="ECO:0008006" key="6">
    <source>
        <dbReference type="Google" id="ProtNLM"/>
    </source>
</evidence>
<dbReference type="InParanoid" id="A0A667X3S9"/>
<dbReference type="PROSITE" id="PS51450">
    <property type="entry name" value="LRR"/>
    <property type="match status" value="1"/>
</dbReference>
<dbReference type="InterPro" id="IPR051261">
    <property type="entry name" value="NLR"/>
</dbReference>
<evidence type="ECO:0000256" key="2">
    <source>
        <dbReference type="ARBA" id="ARBA00022737"/>
    </source>
</evidence>
<evidence type="ECO:0000313" key="4">
    <source>
        <dbReference type="Ensembl" id="ENSMMDP00005003636.1"/>
    </source>
</evidence>
<dbReference type="InterPro" id="IPR032675">
    <property type="entry name" value="LRR_dom_sf"/>
</dbReference>
<keyword evidence="3" id="KW-1133">Transmembrane helix</keyword>